<dbReference type="Pfam" id="PF00691">
    <property type="entry name" value="OmpA"/>
    <property type="match status" value="1"/>
</dbReference>
<sequence>MKRVLITTLAVLPLFAGCALVTADPVPPSPALVGVNAQNAAWESQVERTRAGAGVEFTPLEDARRAVDQARAQDRVESYDADALAQAEAALAKADAGWEKIADRKRRPVDKLADVADDAHRAQRLAEIARYTAIREINLEQLNQQIESQPAQTMQGGTAATGIAGSGANLLGKRVIPDRLGDVAFETGTARLTAPSRAVVQRLAAVMRDNPKYGVAILGHTDNVAPGDASIQRFVKANPGLEEQAPTHADQVRAFNLALSSARARSVARTLVENGVEARRIGARGFGDTRPIASNDTPEGRRANRRIEAVIVPGPDSQAAQQAGSGS</sequence>
<evidence type="ECO:0000256" key="1">
    <source>
        <dbReference type="PROSITE-ProRule" id="PRU00473"/>
    </source>
</evidence>
<dbReference type="InterPro" id="IPR050330">
    <property type="entry name" value="Bact_OuterMem_StrucFunc"/>
</dbReference>
<dbReference type="EMBL" id="JBHRSS010000009">
    <property type="protein sequence ID" value="MFC3105988.1"/>
    <property type="molecule type" value="Genomic_DNA"/>
</dbReference>
<dbReference type="Gene3D" id="3.30.1330.60">
    <property type="entry name" value="OmpA-like domain"/>
    <property type="match status" value="1"/>
</dbReference>
<feature type="domain" description="OmpA-like" evidence="3">
    <location>
        <begin position="172"/>
        <end position="315"/>
    </location>
</feature>
<protein>
    <submittedName>
        <fullName evidence="4">OmpA family protein</fullName>
    </submittedName>
</protein>
<dbReference type="PANTHER" id="PTHR30329:SF21">
    <property type="entry name" value="LIPOPROTEIN YIAD-RELATED"/>
    <property type="match status" value="1"/>
</dbReference>
<comment type="caution">
    <text evidence="4">The sequence shown here is derived from an EMBL/GenBank/DDBJ whole genome shotgun (WGS) entry which is preliminary data.</text>
</comment>
<keyword evidence="2" id="KW-0732">Signal</keyword>
<dbReference type="InterPro" id="IPR006665">
    <property type="entry name" value="OmpA-like"/>
</dbReference>
<feature type="signal peptide" evidence="2">
    <location>
        <begin position="1"/>
        <end position="23"/>
    </location>
</feature>
<evidence type="ECO:0000256" key="2">
    <source>
        <dbReference type="SAM" id="SignalP"/>
    </source>
</evidence>
<dbReference type="PANTHER" id="PTHR30329">
    <property type="entry name" value="STATOR ELEMENT OF FLAGELLAR MOTOR COMPLEX"/>
    <property type="match status" value="1"/>
</dbReference>
<dbReference type="PROSITE" id="PS51257">
    <property type="entry name" value="PROKAR_LIPOPROTEIN"/>
    <property type="match status" value="1"/>
</dbReference>
<name>A0ABV7EVT5_9GAMM</name>
<evidence type="ECO:0000259" key="3">
    <source>
        <dbReference type="PROSITE" id="PS51123"/>
    </source>
</evidence>
<feature type="chain" id="PRO_5046594828" evidence="2">
    <location>
        <begin position="24"/>
        <end position="327"/>
    </location>
</feature>
<dbReference type="InterPro" id="IPR036737">
    <property type="entry name" value="OmpA-like_sf"/>
</dbReference>
<organism evidence="4 5">
    <name type="scientific">Salinisphaera aquimarina</name>
    <dbReference type="NCBI Taxonomy" id="2094031"/>
    <lineage>
        <taxon>Bacteria</taxon>
        <taxon>Pseudomonadati</taxon>
        <taxon>Pseudomonadota</taxon>
        <taxon>Gammaproteobacteria</taxon>
        <taxon>Salinisphaerales</taxon>
        <taxon>Salinisphaeraceae</taxon>
        <taxon>Salinisphaera</taxon>
    </lineage>
</organism>
<evidence type="ECO:0000313" key="4">
    <source>
        <dbReference type="EMBL" id="MFC3105988.1"/>
    </source>
</evidence>
<dbReference type="RefSeq" id="WP_380691541.1">
    <property type="nucleotide sequence ID" value="NZ_JBHRSS010000009.1"/>
</dbReference>
<reference evidence="5" key="1">
    <citation type="journal article" date="2019" name="Int. J. Syst. Evol. Microbiol.">
        <title>The Global Catalogue of Microorganisms (GCM) 10K type strain sequencing project: providing services to taxonomists for standard genome sequencing and annotation.</title>
        <authorList>
            <consortium name="The Broad Institute Genomics Platform"/>
            <consortium name="The Broad Institute Genome Sequencing Center for Infectious Disease"/>
            <person name="Wu L."/>
            <person name="Ma J."/>
        </authorList>
    </citation>
    <scope>NUCLEOTIDE SEQUENCE [LARGE SCALE GENOMIC DNA]</scope>
    <source>
        <strain evidence="5">KCTC 52640</strain>
    </source>
</reference>
<dbReference type="CDD" id="cd07185">
    <property type="entry name" value="OmpA_C-like"/>
    <property type="match status" value="1"/>
</dbReference>
<keyword evidence="5" id="KW-1185">Reference proteome</keyword>
<dbReference type="SUPFAM" id="SSF103088">
    <property type="entry name" value="OmpA-like"/>
    <property type="match status" value="1"/>
</dbReference>
<gene>
    <name evidence="4" type="ORF">ACFOSU_19130</name>
</gene>
<dbReference type="Proteomes" id="UP001595462">
    <property type="component" value="Unassembled WGS sequence"/>
</dbReference>
<proteinExistence type="predicted"/>
<accession>A0ABV7EVT5</accession>
<dbReference type="PROSITE" id="PS51123">
    <property type="entry name" value="OMPA_2"/>
    <property type="match status" value="1"/>
</dbReference>
<keyword evidence="1" id="KW-0472">Membrane</keyword>
<evidence type="ECO:0000313" key="5">
    <source>
        <dbReference type="Proteomes" id="UP001595462"/>
    </source>
</evidence>